<sequence length="358" mass="40530">MRAIKIALTTLVLLLLSFSLWVYLTTYHPAPREPATLACQADMPVYDPAQPLRVMVYNVQFFAGKDYVFYYDLPDGIGPDLRPSTASIDATLDGIADLIAAYNPDILLLQEVNDGAAATDYHDQTAQLLERLPNHDYGCVAEAFYWRAGYIPHPHIMGSVGMKLVTLSRYEINDAWRIQLPRMPMDIVSAQFYLKRAMLTTDLTTTEGDSIQLLNTHLDAFAQGSDTMQQQVAMVHDTLSFLDQSETPWLLGGDLNLLAPGQRERLAPEQRAYYVEPSELEVLMEWDMVPSLVDIQTEPERWYTHYPNDPRVAGPDRTIDFLFHSHQWQVEHAEVVMGHNALGLSDHLPIVVDLRLTE</sequence>
<dbReference type="PANTHER" id="PTHR14859">
    <property type="entry name" value="CALCOFLUOR WHITE HYPERSENSITIVE PROTEIN PRECURSOR"/>
    <property type="match status" value="1"/>
</dbReference>
<dbReference type="InterPro" id="IPR036691">
    <property type="entry name" value="Endo/exonu/phosph_ase_sf"/>
</dbReference>
<keyword evidence="2" id="KW-0378">Hydrolase</keyword>
<dbReference type="InterPro" id="IPR005135">
    <property type="entry name" value="Endo/exonuclease/phosphatase"/>
</dbReference>
<dbReference type="PANTHER" id="PTHR14859:SF1">
    <property type="entry name" value="PGAP2-INTERACTING PROTEIN"/>
    <property type="match status" value="1"/>
</dbReference>
<dbReference type="GO" id="GO:0004519">
    <property type="term" value="F:endonuclease activity"/>
    <property type="evidence" value="ECO:0007669"/>
    <property type="project" value="UniProtKB-KW"/>
</dbReference>
<evidence type="ECO:0000259" key="1">
    <source>
        <dbReference type="Pfam" id="PF03372"/>
    </source>
</evidence>
<reference evidence="2" key="1">
    <citation type="submission" date="2022-07" db="EMBL/GenBank/DDBJ databases">
        <title>Complete genome sequence of Salinispirillum sp. LH10-3-1 capable of multiple carbohydrate inversion isolated from a soda lake.</title>
        <authorList>
            <person name="Liu J."/>
            <person name="Zhai Y."/>
            <person name="Zhang H."/>
            <person name="Yang H."/>
            <person name="Qu J."/>
            <person name="Li J."/>
        </authorList>
    </citation>
    <scope>NUCLEOTIDE SEQUENCE</scope>
    <source>
        <strain evidence="2">LH 10-3-1</strain>
    </source>
</reference>
<dbReference type="Pfam" id="PF03372">
    <property type="entry name" value="Exo_endo_phos"/>
    <property type="match status" value="1"/>
</dbReference>
<proteinExistence type="predicted"/>
<keyword evidence="2" id="KW-0255">Endonuclease</keyword>
<name>A0AB38YH40_9GAMM</name>
<dbReference type="RefSeq" id="WP_304995912.1">
    <property type="nucleotide sequence ID" value="NZ_CP101717.1"/>
</dbReference>
<evidence type="ECO:0000313" key="2">
    <source>
        <dbReference type="EMBL" id="WLD58626.1"/>
    </source>
</evidence>
<organism evidence="2">
    <name type="scientific">Salinispirillum sp. LH 10-3-1</name>
    <dbReference type="NCBI Taxonomy" id="2952525"/>
    <lineage>
        <taxon>Bacteria</taxon>
        <taxon>Pseudomonadati</taxon>
        <taxon>Pseudomonadota</taxon>
        <taxon>Gammaproteobacteria</taxon>
        <taxon>Oceanospirillales</taxon>
        <taxon>Saccharospirillaceae</taxon>
        <taxon>Salinispirillum</taxon>
    </lineage>
</organism>
<dbReference type="GO" id="GO:0006506">
    <property type="term" value="P:GPI anchor biosynthetic process"/>
    <property type="evidence" value="ECO:0007669"/>
    <property type="project" value="TreeGrafter"/>
</dbReference>
<dbReference type="GO" id="GO:0016020">
    <property type="term" value="C:membrane"/>
    <property type="evidence" value="ECO:0007669"/>
    <property type="project" value="GOC"/>
</dbReference>
<accession>A0AB38YH40</accession>
<feature type="domain" description="Endonuclease/exonuclease/phosphatase" evidence="1">
    <location>
        <begin position="55"/>
        <end position="347"/>
    </location>
</feature>
<dbReference type="SUPFAM" id="SSF56219">
    <property type="entry name" value="DNase I-like"/>
    <property type="match status" value="1"/>
</dbReference>
<dbReference type="EMBL" id="CP101717">
    <property type="protein sequence ID" value="WLD58626.1"/>
    <property type="molecule type" value="Genomic_DNA"/>
</dbReference>
<gene>
    <name evidence="2" type="ORF">NFC81_02240</name>
</gene>
<protein>
    <submittedName>
        <fullName evidence="2">Endonuclease/exonuclease/phosphatase family protein</fullName>
    </submittedName>
</protein>
<dbReference type="InterPro" id="IPR051916">
    <property type="entry name" value="GPI-anchor_lipid_remodeler"/>
</dbReference>
<dbReference type="AlphaFoldDB" id="A0AB38YH40"/>
<keyword evidence="2" id="KW-0540">Nuclease</keyword>
<dbReference type="Gene3D" id="3.60.10.10">
    <property type="entry name" value="Endonuclease/exonuclease/phosphatase"/>
    <property type="match status" value="1"/>
</dbReference>